<dbReference type="InterPro" id="IPR003593">
    <property type="entry name" value="AAA+_ATPase"/>
</dbReference>
<dbReference type="SMART" id="SM00382">
    <property type="entry name" value="AAA"/>
    <property type="match status" value="1"/>
</dbReference>
<feature type="domain" description="AAA+ ATPase" evidence="1">
    <location>
        <begin position="330"/>
        <end position="483"/>
    </location>
</feature>
<organism evidence="2 3">
    <name type="scientific">Paractinoplanes durhamensis</name>
    <dbReference type="NCBI Taxonomy" id="113563"/>
    <lineage>
        <taxon>Bacteria</taxon>
        <taxon>Bacillati</taxon>
        <taxon>Actinomycetota</taxon>
        <taxon>Actinomycetes</taxon>
        <taxon>Micromonosporales</taxon>
        <taxon>Micromonosporaceae</taxon>
        <taxon>Paractinoplanes</taxon>
    </lineage>
</organism>
<sequence length="1101" mass="121681">MGREVSYEDAVKLLGGDTAKIVKLVDTLTGVGLLALMGPFRDILGWFDAKAELSKVTERLVTGLAEKRSKLSRYERTERLQAAHAALAVTAFFEVMAEAEWPFRWPDLELTADEQRSLGRAKQAPLGWHAPVPGPAEPHAEFRARLILFYRTTLAIRLADFVLGLRVWERTGHRDRQAFDEMLGALSPAAADRFDSLLGRLAADFPEVAFWAGMREQGAIHARLRDVITGLAGMREVLDAIAAGGLPDDRRKGLALRYAAALKRPIAESGEVPAGLRVPLLGEAFLPQLFRADVVSDQDRLSSEAWWEAKPLRDDLMAFLTGHLTSAPATTEPLLILGQPGSGKSVLAKVLAAQLPATDFLPVLVPLRVVHAAAEVQDQIEQAIRADTGERIAWPDFSRSAGDALPVVILDGFDELLQATGVSQTDYLRRVVAFQRREAELGRPVAVIVTTRTSVADRASTPEGSIAVRLEPFDEERVAAWLDVWNSVNAARFAAGPERALSVETVMRHPHLAGQPLLLLMLALYDAEENALLKSGYLRTDELYEQLLARFARREVGKLGEGLPLRERERRVEDELRKLSVVAFAMFNRDTQWVTEAQLEADLQALPGLTGAAAPVSSSGLRAPLRSAELALGSFFFVHRARALRDNIALETYEFLHATFGEFLVARLISGVVRSLIARERASTFPSGAAVDDDLLYSLLSFAPLSGRRQTVDFLRGIVAAAPAEDRADWTELVFRLFRSATMPRPPRAFDEYAPKRLSVLSRLAAYTSNLLLLALCAEDTTVTRLFGGREDDEHQDFGDWRSMCLLWRSQDAASGWSGLLDQVSVDRIRRDSYADVALSLDSDAIEEIPPVDMSWLLRADSLGQDNVVAFDERLRMLRVEAHFTCDVASDLQQHALGPIARAGLESAGDLVHDSPHAGFHSLLGEFTQIMTASVLPLTERVNFYRAASRWCAQYPLIAVQLLKELAQDVEITPSLIVEIIGNDDARAKTLRDLAPFSIVRCALAHLDPGRYPEDTRQLANLIFLALSNDSSRWAEVELEAAIRIAEMGLYVMALRALNAEALLLRHGAKRPDFAERILILLGREERETLRARAKRPGPQE</sequence>
<comment type="caution">
    <text evidence="2">The sequence shown here is derived from an EMBL/GenBank/DDBJ whole genome shotgun (WGS) entry which is preliminary data.</text>
</comment>
<dbReference type="Pfam" id="PF22738">
    <property type="entry name" value="NNH7"/>
    <property type="match status" value="1"/>
</dbReference>
<dbReference type="Proteomes" id="UP000637628">
    <property type="component" value="Unassembled WGS sequence"/>
</dbReference>
<evidence type="ECO:0000313" key="2">
    <source>
        <dbReference type="EMBL" id="GIE01936.1"/>
    </source>
</evidence>
<gene>
    <name evidence="2" type="ORF">Adu01nite_32860</name>
</gene>
<dbReference type="SUPFAM" id="SSF52540">
    <property type="entry name" value="P-loop containing nucleoside triphosphate hydrolases"/>
    <property type="match status" value="1"/>
</dbReference>
<dbReference type="InterPro" id="IPR003959">
    <property type="entry name" value="ATPase_AAA_core"/>
</dbReference>
<dbReference type="EMBL" id="BOML01000027">
    <property type="protein sequence ID" value="GIE01936.1"/>
    <property type="molecule type" value="Genomic_DNA"/>
</dbReference>
<keyword evidence="3" id="KW-1185">Reference proteome</keyword>
<dbReference type="Pfam" id="PF00004">
    <property type="entry name" value="AAA"/>
    <property type="match status" value="1"/>
</dbReference>
<name>A0ABQ3YWH5_9ACTN</name>
<evidence type="ECO:0000259" key="1">
    <source>
        <dbReference type="SMART" id="SM00382"/>
    </source>
</evidence>
<dbReference type="Gene3D" id="3.40.50.300">
    <property type="entry name" value="P-loop containing nucleotide triphosphate hydrolases"/>
    <property type="match status" value="1"/>
</dbReference>
<dbReference type="InterPro" id="IPR054567">
    <property type="entry name" value="NNH7"/>
</dbReference>
<accession>A0ABQ3YWH5</accession>
<reference evidence="2 3" key="1">
    <citation type="submission" date="2021-01" db="EMBL/GenBank/DDBJ databases">
        <title>Whole genome shotgun sequence of Actinoplanes durhamensis NBRC 14914.</title>
        <authorList>
            <person name="Komaki H."/>
            <person name="Tamura T."/>
        </authorList>
    </citation>
    <scope>NUCLEOTIDE SEQUENCE [LARGE SCALE GENOMIC DNA]</scope>
    <source>
        <strain evidence="2 3">NBRC 14914</strain>
    </source>
</reference>
<protein>
    <recommendedName>
        <fullName evidence="1">AAA+ ATPase domain-containing protein</fullName>
    </recommendedName>
</protein>
<evidence type="ECO:0000313" key="3">
    <source>
        <dbReference type="Proteomes" id="UP000637628"/>
    </source>
</evidence>
<dbReference type="InterPro" id="IPR027417">
    <property type="entry name" value="P-loop_NTPase"/>
</dbReference>
<dbReference type="RefSeq" id="WP_203727704.1">
    <property type="nucleotide sequence ID" value="NZ_BOML01000027.1"/>
</dbReference>
<proteinExistence type="predicted"/>